<feature type="binding site" evidence="5">
    <location>
        <position position="146"/>
    </location>
    <ligand>
        <name>FAD</name>
        <dbReference type="ChEBI" id="CHEBI:57692"/>
    </ligand>
</feature>
<evidence type="ECO:0000259" key="7">
    <source>
        <dbReference type="PROSITE" id="PS51387"/>
    </source>
</evidence>
<dbReference type="NCBIfam" id="NF008387">
    <property type="entry name" value="PRK11183.1"/>
    <property type="match status" value="1"/>
</dbReference>
<name>A0ABS4R0G4_9HYPH</name>
<keyword evidence="4 5" id="KW-0560">Oxidoreductase</keyword>
<evidence type="ECO:0000256" key="3">
    <source>
        <dbReference type="ARBA" id="ARBA00022827"/>
    </source>
</evidence>
<dbReference type="PANTHER" id="PTHR43716:SF1">
    <property type="entry name" value="D-2-HYDROXYGLUTARATE DEHYDROGENASE, MITOCHONDRIAL"/>
    <property type="match status" value="1"/>
</dbReference>
<comment type="caution">
    <text evidence="8">The sequence shown here is derived from an EMBL/GenBank/DDBJ whole genome shotgun (WGS) entry which is preliminary data.</text>
</comment>
<dbReference type="PROSITE" id="PS51387">
    <property type="entry name" value="FAD_PCMH"/>
    <property type="match status" value="1"/>
</dbReference>
<keyword evidence="5 6" id="KW-0874">Quinone</keyword>
<keyword evidence="5" id="KW-0472">Membrane</keyword>
<keyword evidence="2 5" id="KW-0285">Flavoprotein</keyword>
<dbReference type="InterPro" id="IPR012256">
    <property type="entry name" value="D_lactate_DH"/>
</dbReference>
<dbReference type="InterPro" id="IPR015409">
    <property type="entry name" value="Lactate_DH_C"/>
</dbReference>
<dbReference type="InterPro" id="IPR016167">
    <property type="entry name" value="FAD-bd_PCMH_sub1"/>
</dbReference>
<gene>
    <name evidence="5" type="primary">dld</name>
    <name evidence="8" type="ORF">J2Z31_002902</name>
</gene>
<feature type="binding site" evidence="5">
    <location>
        <begin position="87"/>
        <end position="88"/>
    </location>
    <ligand>
        <name>FAD</name>
        <dbReference type="ChEBI" id="CHEBI:57692"/>
    </ligand>
</feature>
<dbReference type="HAMAP" id="MF_02092">
    <property type="entry name" value="DLDH_Dld"/>
    <property type="match status" value="1"/>
</dbReference>
<evidence type="ECO:0000256" key="1">
    <source>
        <dbReference type="ARBA" id="ARBA00001974"/>
    </source>
</evidence>
<protein>
    <recommendedName>
        <fullName evidence="5">Quinone-dependent D-lactate dehydrogenase</fullName>
        <ecNumber evidence="5">1.1.5.12</ecNumber>
    </recommendedName>
    <alternativeName>
        <fullName evidence="5">D-lactate dehydrogenase</fullName>
        <shortName evidence="5">D-LDH</shortName>
    </alternativeName>
</protein>
<feature type="domain" description="FAD-binding PCMH-type" evidence="7">
    <location>
        <begin position="45"/>
        <end position="216"/>
    </location>
</feature>
<reference evidence="8 9" key="1">
    <citation type="submission" date="2021-03" db="EMBL/GenBank/DDBJ databases">
        <title>Genomic Encyclopedia of Type Strains, Phase IV (KMG-IV): sequencing the most valuable type-strain genomes for metagenomic binning, comparative biology and taxonomic classification.</title>
        <authorList>
            <person name="Goeker M."/>
        </authorList>
    </citation>
    <scope>NUCLEOTIDE SEQUENCE [LARGE SCALE GENOMIC DNA]</scope>
    <source>
        <strain evidence="8 9">DSM 13372</strain>
    </source>
</reference>
<dbReference type="GO" id="GO:0008720">
    <property type="term" value="F:D-lactate dehydrogenase (NAD+) activity"/>
    <property type="evidence" value="ECO:0007669"/>
    <property type="project" value="UniProtKB-EC"/>
</dbReference>
<dbReference type="Pfam" id="PF01565">
    <property type="entry name" value="FAD_binding_4"/>
    <property type="match status" value="1"/>
</dbReference>
<dbReference type="Gene3D" id="3.30.1370.20">
    <property type="entry name" value="D-lactate dehydrogenase, cap domain, subdomain 2"/>
    <property type="match status" value="1"/>
</dbReference>
<dbReference type="InterPro" id="IPR016164">
    <property type="entry name" value="FAD-linked_Oxase-like_C"/>
</dbReference>
<comment type="similarity">
    <text evidence="5">Belongs to the quinone-dependent D-lactate dehydrogenase family.</text>
</comment>
<dbReference type="EMBL" id="JAGILA010000003">
    <property type="protein sequence ID" value="MBP2236388.1"/>
    <property type="molecule type" value="Genomic_DNA"/>
</dbReference>
<dbReference type="InterPro" id="IPR016169">
    <property type="entry name" value="FAD-bd_PCMH_sub2"/>
</dbReference>
<evidence type="ECO:0000313" key="9">
    <source>
        <dbReference type="Proteomes" id="UP000730739"/>
    </source>
</evidence>
<dbReference type="InterPro" id="IPR051264">
    <property type="entry name" value="FAD-oxidored/transferase_4"/>
</dbReference>
<feature type="binding site" evidence="5">
    <location>
        <position position="153"/>
    </location>
    <ligand>
        <name>FAD</name>
        <dbReference type="ChEBI" id="CHEBI:57692"/>
    </ligand>
</feature>
<keyword evidence="5" id="KW-1003">Cell membrane</keyword>
<comment type="cofactor">
    <cofactor evidence="1 5 6">
        <name>FAD</name>
        <dbReference type="ChEBI" id="CHEBI:57692"/>
    </cofactor>
</comment>
<comment type="function">
    <text evidence="5 6">Catalyzes the oxidation of D-lactate to pyruvate.</text>
</comment>
<dbReference type="EC" id="1.1.5.12" evidence="5"/>
<organism evidence="8 9">
    <name type="scientific">Sinorhizobium kostiense</name>
    <dbReference type="NCBI Taxonomy" id="76747"/>
    <lineage>
        <taxon>Bacteria</taxon>
        <taxon>Pseudomonadati</taxon>
        <taxon>Pseudomonadota</taxon>
        <taxon>Alphaproteobacteria</taxon>
        <taxon>Hyphomicrobiales</taxon>
        <taxon>Rhizobiaceae</taxon>
        <taxon>Sinorhizobium/Ensifer group</taxon>
        <taxon>Sinorhizobium</taxon>
    </lineage>
</organism>
<dbReference type="Pfam" id="PF09330">
    <property type="entry name" value="Lact-deh-memb"/>
    <property type="match status" value="1"/>
</dbReference>
<evidence type="ECO:0000256" key="6">
    <source>
        <dbReference type="PIRNR" id="PIRNR000101"/>
    </source>
</evidence>
<evidence type="ECO:0000256" key="5">
    <source>
        <dbReference type="HAMAP-Rule" id="MF_02092"/>
    </source>
</evidence>
<proteinExistence type="inferred from homology"/>
<dbReference type="PANTHER" id="PTHR43716">
    <property type="entry name" value="D-2-HYDROXYGLUTARATE DEHYDROGENASE, MITOCHONDRIAL"/>
    <property type="match status" value="1"/>
</dbReference>
<keyword evidence="9" id="KW-1185">Reference proteome</keyword>
<feature type="binding site" evidence="5">
    <location>
        <position position="163"/>
    </location>
    <ligand>
        <name>FAD</name>
        <dbReference type="ChEBI" id="CHEBI:57692"/>
    </ligand>
</feature>
<comment type="catalytic activity">
    <reaction evidence="5 6">
        <text>(R)-lactate + a quinone = a quinol + pyruvate</text>
        <dbReference type="Rhea" id="RHEA:51468"/>
        <dbReference type="ChEBI" id="CHEBI:15361"/>
        <dbReference type="ChEBI" id="CHEBI:16004"/>
        <dbReference type="ChEBI" id="CHEBI:24646"/>
        <dbReference type="ChEBI" id="CHEBI:132124"/>
        <dbReference type="EC" id="1.1.5.12"/>
    </reaction>
</comment>
<feature type="binding site" evidence="5">
    <location>
        <begin position="79"/>
        <end position="83"/>
    </location>
    <ligand>
        <name>FAD</name>
        <dbReference type="ChEBI" id="CHEBI:57692"/>
    </ligand>
</feature>
<feature type="binding site" evidence="5">
    <location>
        <position position="266"/>
    </location>
    <ligand>
        <name>FAD</name>
        <dbReference type="ChEBI" id="CHEBI:57692"/>
    </ligand>
</feature>
<dbReference type="InterPro" id="IPR016172">
    <property type="entry name" value="D-lactate_DH_C-sub1"/>
</dbReference>
<dbReference type="PIRSF" id="PIRSF000101">
    <property type="entry name" value="D-lactate_dh"/>
    <property type="match status" value="1"/>
</dbReference>
<dbReference type="SUPFAM" id="SSF56176">
    <property type="entry name" value="FAD-binding/transporter-associated domain-like"/>
    <property type="match status" value="1"/>
</dbReference>
<dbReference type="InterPro" id="IPR016166">
    <property type="entry name" value="FAD-bd_PCMH"/>
</dbReference>
<keyword evidence="5" id="KW-0997">Cell inner membrane</keyword>
<dbReference type="SUPFAM" id="SSF55103">
    <property type="entry name" value="FAD-linked oxidases, C-terminal domain"/>
    <property type="match status" value="1"/>
</dbReference>
<keyword evidence="3 5" id="KW-0274">FAD</keyword>
<dbReference type="Gene3D" id="3.30.70.610">
    <property type="entry name" value="D-lactate dehydrogenase, cap domain, subdomain 1"/>
    <property type="match status" value="2"/>
</dbReference>
<dbReference type="Gene3D" id="3.30.43.10">
    <property type="entry name" value="Uridine Diphospho-n-acetylenolpyruvylglucosamine Reductase, domain 2"/>
    <property type="match status" value="1"/>
</dbReference>
<accession>A0ABS4R0G4</accession>
<dbReference type="Proteomes" id="UP000730739">
    <property type="component" value="Unassembled WGS sequence"/>
</dbReference>
<dbReference type="Gene3D" id="3.30.465.10">
    <property type="match status" value="1"/>
</dbReference>
<evidence type="ECO:0000313" key="8">
    <source>
        <dbReference type="EMBL" id="MBP2236388.1"/>
    </source>
</evidence>
<sequence>MMAPAAATKRPCVPLRRQLEEIVGARFVLCSPQRQRRFTRGYRFGEGEAVAVVLPGTLVQFWRVLETCVNGGNAVIAQAANTGLTGGSTPHGVGYDRDVVVINTMRIKSLHLLAEGRQVVAFPGTTLDELEKALKPLGREPHSVIGSSCLGASVIGGICNNSGGSLIQRGPAYTELALYARVDADGRLSLVNHLGIDLGDNPEEMLSRLDRKGYRPDQVMWDGSKAASDREYADHVRNIDAPTPARFNADPRRLFEVSGSAGKVIVFAVRLDTFEAVRDARVFYIGTNDPDELTRIRRAMLSSFSMLPVAAEYIHRDAFDIAECYGKDTFLLIKTLGPGHLPKLFAAKSRFDALAERLSFLPANLSDRVMQAFSRPFPSHLPPRLKQFRNRFQHHLMIKTAGSAVNETSSLLASLFRSEASDFFECTPQEGLAAFLHRFAVAGAAVRYRAIHGATTGGIVALDVALPRNETDWIERLPDEVEQLILKKLYYGHFFCHVFHQDYIVKKEVDWLETEHKILELLDRRNARYPAEHNVGHLYKAEDAVVAHYRELDPCNCFNPGIGRTSKRLRWC</sequence>
<evidence type="ECO:0000256" key="2">
    <source>
        <dbReference type="ARBA" id="ARBA00022630"/>
    </source>
</evidence>
<dbReference type="InterPro" id="IPR016173">
    <property type="entry name" value="D-lactate_DH_C-sub2"/>
</dbReference>
<comment type="subcellular location">
    <subcellularLocation>
        <location evidence="5">Cell inner membrane</location>
        <topology evidence="5">Peripheral membrane protein</topology>
        <orientation evidence="5">Cytoplasmic side</orientation>
    </subcellularLocation>
</comment>
<dbReference type="InterPro" id="IPR006094">
    <property type="entry name" value="Oxid_FAD_bind_N"/>
</dbReference>
<dbReference type="InterPro" id="IPR036318">
    <property type="entry name" value="FAD-bd_PCMH-like_sf"/>
</dbReference>
<evidence type="ECO:0000256" key="4">
    <source>
        <dbReference type="ARBA" id="ARBA00023002"/>
    </source>
</evidence>